<dbReference type="Pfam" id="PF01381">
    <property type="entry name" value="HTH_3"/>
    <property type="match status" value="1"/>
</dbReference>
<keyword evidence="6" id="KW-1185">Reference proteome</keyword>
<sequence>MEKDYDLQVRKAVGEKVKQLREERKLSQEEFAFLVGIDRTYVSFIERGERSPRLPMLYRIAHVLEVQPSSLLVEIDETPDSSINS</sequence>
<protein>
    <submittedName>
        <fullName evidence="5">XRE family transcriptional regulator</fullName>
    </submittedName>
</protein>
<evidence type="ECO:0000259" key="4">
    <source>
        <dbReference type="PROSITE" id="PS50943"/>
    </source>
</evidence>
<dbReference type="CDD" id="cd00093">
    <property type="entry name" value="HTH_XRE"/>
    <property type="match status" value="1"/>
</dbReference>
<keyword evidence="1" id="KW-0805">Transcription regulation</keyword>
<dbReference type="InterPro" id="IPR001387">
    <property type="entry name" value="Cro/C1-type_HTH"/>
</dbReference>
<reference evidence="5 6" key="1">
    <citation type="submission" date="2018-08" db="EMBL/GenBank/DDBJ databases">
        <title>Genome sequence of Halobacillus trueperi KCTC 3686.</title>
        <authorList>
            <person name="Cho K.H."/>
            <person name="Kwak M.-J."/>
            <person name="Kim B.-Y."/>
            <person name="Chun J."/>
        </authorList>
    </citation>
    <scope>NUCLEOTIDE SEQUENCE [LARGE SCALE GENOMIC DNA]</scope>
    <source>
        <strain evidence="5 6">KCTC 3686</strain>
    </source>
</reference>
<evidence type="ECO:0000313" key="5">
    <source>
        <dbReference type="EMBL" id="REJ07744.1"/>
    </source>
</evidence>
<dbReference type="AlphaFoldDB" id="A0A3E0J4T6"/>
<dbReference type="SUPFAM" id="SSF47413">
    <property type="entry name" value="lambda repressor-like DNA-binding domains"/>
    <property type="match status" value="1"/>
</dbReference>
<evidence type="ECO:0000256" key="1">
    <source>
        <dbReference type="ARBA" id="ARBA00023015"/>
    </source>
</evidence>
<dbReference type="RefSeq" id="WP_115824395.1">
    <property type="nucleotide sequence ID" value="NZ_QUAE01000015.1"/>
</dbReference>
<evidence type="ECO:0000313" key="6">
    <source>
        <dbReference type="Proteomes" id="UP000256305"/>
    </source>
</evidence>
<organism evidence="5 6">
    <name type="scientific">Halobacillus trueperi</name>
    <dbReference type="NCBI Taxonomy" id="156205"/>
    <lineage>
        <taxon>Bacteria</taxon>
        <taxon>Bacillati</taxon>
        <taxon>Bacillota</taxon>
        <taxon>Bacilli</taxon>
        <taxon>Bacillales</taxon>
        <taxon>Bacillaceae</taxon>
        <taxon>Halobacillus</taxon>
    </lineage>
</organism>
<dbReference type="GO" id="GO:0003700">
    <property type="term" value="F:DNA-binding transcription factor activity"/>
    <property type="evidence" value="ECO:0007669"/>
    <property type="project" value="TreeGrafter"/>
</dbReference>
<dbReference type="Gene3D" id="1.10.260.40">
    <property type="entry name" value="lambda repressor-like DNA-binding domains"/>
    <property type="match status" value="1"/>
</dbReference>
<dbReference type="PANTHER" id="PTHR46797:SF23">
    <property type="entry name" value="HTH-TYPE TRANSCRIPTIONAL REGULATOR SUTR"/>
    <property type="match status" value="1"/>
</dbReference>
<dbReference type="InterPro" id="IPR050807">
    <property type="entry name" value="TransReg_Diox_bact_type"/>
</dbReference>
<dbReference type="PROSITE" id="PS50943">
    <property type="entry name" value="HTH_CROC1"/>
    <property type="match status" value="1"/>
</dbReference>
<feature type="domain" description="HTH cro/C1-type" evidence="4">
    <location>
        <begin position="17"/>
        <end position="71"/>
    </location>
</feature>
<dbReference type="GO" id="GO:0005829">
    <property type="term" value="C:cytosol"/>
    <property type="evidence" value="ECO:0007669"/>
    <property type="project" value="TreeGrafter"/>
</dbReference>
<keyword evidence="2" id="KW-0238">DNA-binding</keyword>
<dbReference type="SMART" id="SM00530">
    <property type="entry name" value="HTH_XRE"/>
    <property type="match status" value="1"/>
</dbReference>
<dbReference type="PANTHER" id="PTHR46797">
    <property type="entry name" value="HTH-TYPE TRANSCRIPTIONAL REGULATOR"/>
    <property type="match status" value="1"/>
</dbReference>
<evidence type="ECO:0000256" key="3">
    <source>
        <dbReference type="ARBA" id="ARBA00023163"/>
    </source>
</evidence>
<name>A0A3E0J4T6_9BACI</name>
<dbReference type="GO" id="GO:0003677">
    <property type="term" value="F:DNA binding"/>
    <property type="evidence" value="ECO:0007669"/>
    <property type="project" value="UniProtKB-KW"/>
</dbReference>
<dbReference type="EMBL" id="QUAE01000015">
    <property type="protein sequence ID" value="REJ07744.1"/>
    <property type="molecule type" value="Genomic_DNA"/>
</dbReference>
<dbReference type="Proteomes" id="UP000256305">
    <property type="component" value="Unassembled WGS sequence"/>
</dbReference>
<accession>A0A3E0J4T6</accession>
<gene>
    <name evidence="5" type="ORF">DYE48_15365</name>
</gene>
<evidence type="ECO:0000256" key="2">
    <source>
        <dbReference type="ARBA" id="ARBA00023125"/>
    </source>
</evidence>
<keyword evidence="3" id="KW-0804">Transcription</keyword>
<comment type="caution">
    <text evidence="5">The sequence shown here is derived from an EMBL/GenBank/DDBJ whole genome shotgun (WGS) entry which is preliminary data.</text>
</comment>
<proteinExistence type="predicted"/>
<dbReference type="InterPro" id="IPR010982">
    <property type="entry name" value="Lambda_DNA-bd_dom_sf"/>
</dbReference>